<proteinExistence type="predicted"/>
<comment type="caution">
    <text evidence="1">The sequence shown here is derived from an EMBL/GenBank/DDBJ whole genome shotgun (WGS) entry which is preliminary data.</text>
</comment>
<sequence>MDLIYLRKHAEKLKQRLENESYNPILVPTQINALHSAQSIVIPTILGRDVRKYIRPLNQTMIDYPYPSDSNENVLEWELFFLHLGCKPATLHISKKHLFDSVLILPSFTTYSTKACILAEKILPYQSDETLVALQQFPILCSNNIISPVSATHDQTLINDMQLLPSLQIPS</sequence>
<name>A0A8S2XRK2_9BILA</name>
<gene>
    <name evidence="1" type="ORF">TMI583_LOCUS48323</name>
</gene>
<dbReference type="AlphaFoldDB" id="A0A8S2XRK2"/>
<reference evidence="1" key="1">
    <citation type="submission" date="2021-02" db="EMBL/GenBank/DDBJ databases">
        <authorList>
            <person name="Nowell W R."/>
        </authorList>
    </citation>
    <scope>NUCLEOTIDE SEQUENCE</scope>
</reference>
<feature type="non-terminal residue" evidence="1">
    <location>
        <position position="171"/>
    </location>
</feature>
<organism evidence="1 2">
    <name type="scientific">Didymodactylos carnosus</name>
    <dbReference type="NCBI Taxonomy" id="1234261"/>
    <lineage>
        <taxon>Eukaryota</taxon>
        <taxon>Metazoa</taxon>
        <taxon>Spiralia</taxon>
        <taxon>Gnathifera</taxon>
        <taxon>Rotifera</taxon>
        <taxon>Eurotatoria</taxon>
        <taxon>Bdelloidea</taxon>
        <taxon>Philodinida</taxon>
        <taxon>Philodinidae</taxon>
        <taxon>Didymodactylos</taxon>
    </lineage>
</organism>
<protein>
    <submittedName>
        <fullName evidence="1">Uncharacterized protein</fullName>
    </submittedName>
</protein>
<accession>A0A8S2XRK2</accession>
<evidence type="ECO:0000313" key="1">
    <source>
        <dbReference type="EMBL" id="CAF4510283.1"/>
    </source>
</evidence>
<dbReference type="Proteomes" id="UP000682733">
    <property type="component" value="Unassembled WGS sequence"/>
</dbReference>
<evidence type="ECO:0000313" key="2">
    <source>
        <dbReference type="Proteomes" id="UP000682733"/>
    </source>
</evidence>
<dbReference type="EMBL" id="CAJOBA010098033">
    <property type="protein sequence ID" value="CAF4510283.1"/>
    <property type="molecule type" value="Genomic_DNA"/>
</dbReference>